<dbReference type="GO" id="GO:0005576">
    <property type="term" value="C:extracellular region"/>
    <property type="evidence" value="ECO:0007669"/>
    <property type="project" value="TreeGrafter"/>
</dbReference>
<accession>A0AAE1PXU2</accession>
<dbReference type="GO" id="GO:0006032">
    <property type="term" value="P:chitin catabolic process"/>
    <property type="evidence" value="ECO:0007669"/>
    <property type="project" value="TreeGrafter"/>
</dbReference>
<dbReference type="Gene3D" id="3.20.20.80">
    <property type="entry name" value="Glycosidases"/>
    <property type="match status" value="1"/>
</dbReference>
<dbReference type="PROSITE" id="PS01095">
    <property type="entry name" value="GH18_1"/>
    <property type="match status" value="1"/>
</dbReference>
<dbReference type="SUPFAM" id="SSF54556">
    <property type="entry name" value="Chitinase insertion domain"/>
    <property type="match status" value="1"/>
</dbReference>
<proteinExistence type="inferred from homology"/>
<comment type="similarity">
    <text evidence="4">Belongs to the glycosyl hydrolase 18 family.</text>
</comment>
<keyword evidence="8" id="KW-1185">Reference proteome</keyword>
<dbReference type="InterPro" id="IPR050314">
    <property type="entry name" value="Glycosyl_Hydrlase_18"/>
</dbReference>
<evidence type="ECO:0000259" key="6">
    <source>
        <dbReference type="PROSITE" id="PS51910"/>
    </source>
</evidence>
<dbReference type="Pfam" id="PF00704">
    <property type="entry name" value="Glyco_hydro_18"/>
    <property type="match status" value="1"/>
</dbReference>
<feature type="region of interest" description="Disordered" evidence="5">
    <location>
        <begin position="369"/>
        <end position="390"/>
    </location>
</feature>
<comment type="caution">
    <text evidence="7">The sequence shown here is derived from an EMBL/GenBank/DDBJ whole genome shotgun (WGS) entry which is preliminary data.</text>
</comment>
<dbReference type="GO" id="GO:0008061">
    <property type="term" value="F:chitin binding"/>
    <property type="evidence" value="ECO:0007669"/>
    <property type="project" value="InterPro"/>
</dbReference>
<dbReference type="GO" id="GO:0004568">
    <property type="term" value="F:chitinase activity"/>
    <property type="evidence" value="ECO:0007669"/>
    <property type="project" value="UniProtKB-ARBA"/>
</dbReference>
<sequence length="390" mass="43639">MHQVGYYAIPLKSADQSLGQLLVKDIDPFLCTHINVAFATIEENELRPIQASDVEVYKDAIALKKQNPNLKVLLSVGGALASSGFSDLVRDPKAVDSFSKNTVKFLQTYGFDGIDLDWEFPAYPWPKADSREKQWFTNLLEQLNCQLKSSPTTPLLLTLAVASPNSIVRGSYEVDKIAKYVDFVSMMGYDFHFFSLLSPFTGYNAPLARRSSEIGCFSTRNIEWCAKNWIKKGMPKDKLVIGVPTYGRTWKLLNQAWHSVGSLAVGKGMYNGALSYPQAYFFIKEGAEHHMDSESKVPFAWRGRDWVSYEDSDSIEQKAKWIRDNGYAGVMAWSLNSDDWAGECSGKKFELHNIIKEVITERLCEAGAEHLPPSSDRTGSEEEILAGVGV</sequence>
<dbReference type="Gene3D" id="3.10.50.10">
    <property type="match status" value="1"/>
</dbReference>
<dbReference type="EMBL" id="JAWZYT010001160">
    <property type="protein sequence ID" value="KAK4315022.1"/>
    <property type="molecule type" value="Genomic_DNA"/>
</dbReference>
<evidence type="ECO:0000313" key="7">
    <source>
        <dbReference type="EMBL" id="KAK4315022.1"/>
    </source>
</evidence>
<gene>
    <name evidence="7" type="ORF">Pmani_013726</name>
</gene>
<keyword evidence="2 3" id="KW-0326">Glycosidase</keyword>
<dbReference type="AlphaFoldDB" id="A0AAE1PXU2"/>
<dbReference type="Proteomes" id="UP001292094">
    <property type="component" value="Unassembled WGS sequence"/>
</dbReference>
<dbReference type="SMART" id="SM00636">
    <property type="entry name" value="Glyco_18"/>
    <property type="match status" value="1"/>
</dbReference>
<dbReference type="PROSITE" id="PS51910">
    <property type="entry name" value="GH18_2"/>
    <property type="match status" value="1"/>
</dbReference>
<dbReference type="InterPro" id="IPR029070">
    <property type="entry name" value="Chitinase_insertion_sf"/>
</dbReference>
<dbReference type="PANTHER" id="PTHR11177">
    <property type="entry name" value="CHITINASE"/>
    <property type="match status" value="1"/>
</dbReference>
<evidence type="ECO:0000256" key="2">
    <source>
        <dbReference type="ARBA" id="ARBA00023295"/>
    </source>
</evidence>
<feature type="domain" description="GH18" evidence="6">
    <location>
        <begin position="2"/>
        <end position="362"/>
    </location>
</feature>
<evidence type="ECO:0000256" key="4">
    <source>
        <dbReference type="RuleBase" id="RU004453"/>
    </source>
</evidence>
<dbReference type="InterPro" id="IPR011583">
    <property type="entry name" value="Chitinase_II/V-like_cat"/>
</dbReference>
<dbReference type="InterPro" id="IPR001579">
    <property type="entry name" value="Glyco_hydro_18_chit_AS"/>
</dbReference>
<evidence type="ECO:0000256" key="3">
    <source>
        <dbReference type="RuleBase" id="RU000489"/>
    </source>
</evidence>
<reference evidence="7" key="1">
    <citation type="submission" date="2023-11" db="EMBL/GenBank/DDBJ databases">
        <title>Genome assemblies of two species of porcelain crab, Petrolisthes cinctipes and Petrolisthes manimaculis (Anomura: Porcellanidae).</title>
        <authorList>
            <person name="Angst P."/>
        </authorList>
    </citation>
    <scope>NUCLEOTIDE SEQUENCE</scope>
    <source>
        <strain evidence="7">PB745_02</strain>
        <tissue evidence="7">Gill</tissue>
    </source>
</reference>
<keyword evidence="1 3" id="KW-0378">Hydrolase</keyword>
<dbReference type="PANTHER" id="PTHR11177:SF390">
    <property type="entry name" value="CHITINASE 11"/>
    <property type="match status" value="1"/>
</dbReference>
<dbReference type="GO" id="GO:0005975">
    <property type="term" value="P:carbohydrate metabolic process"/>
    <property type="evidence" value="ECO:0007669"/>
    <property type="project" value="InterPro"/>
</dbReference>
<evidence type="ECO:0000256" key="1">
    <source>
        <dbReference type="ARBA" id="ARBA00022801"/>
    </source>
</evidence>
<name>A0AAE1PXU2_9EUCA</name>
<protein>
    <recommendedName>
        <fullName evidence="6">GH18 domain-containing protein</fullName>
    </recommendedName>
</protein>
<dbReference type="InterPro" id="IPR001223">
    <property type="entry name" value="Glyco_hydro18_cat"/>
</dbReference>
<dbReference type="InterPro" id="IPR017853">
    <property type="entry name" value="GH"/>
</dbReference>
<evidence type="ECO:0000256" key="5">
    <source>
        <dbReference type="SAM" id="MobiDB-lite"/>
    </source>
</evidence>
<dbReference type="SUPFAM" id="SSF51445">
    <property type="entry name" value="(Trans)glycosidases"/>
    <property type="match status" value="1"/>
</dbReference>
<organism evidence="7 8">
    <name type="scientific">Petrolisthes manimaculis</name>
    <dbReference type="NCBI Taxonomy" id="1843537"/>
    <lineage>
        <taxon>Eukaryota</taxon>
        <taxon>Metazoa</taxon>
        <taxon>Ecdysozoa</taxon>
        <taxon>Arthropoda</taxon>
        <taxon>Crustacea</taxon>
        <taxon>Multicrustacea</taxon>
        <taxon>Malacostraca</taxon>
        <taxon>Eumalacostraca</taxon>
        <taxon>Eucarida</taxon>
        <taxon>Decapoda</taxon>
        <taxon>Pleocyemata</taxon>
        <taxon>Anomura</taxon>
        <taxon>Galatheoidea</taxon>
        <taxon>Porcellanidae</taxon>
        <taxon>Petrolisthes</taxon>
    </lineage>
</organism>
<evidence type="ECO:0000313" key="8">
    <source>
        <dbReference type="Proteomes" id="UP001292094"/>
    </source>
</evidence>